<reference evidence="2" key="1">
    <citation type="submission" date="2018-01" db="EMBL/GenBank/DDBJ databases">
        <title>An insight into the sialome of Amazonian anophelines.</title>
        <authorList>
            <person name="Ribeiro J.M."/>
            <person name="Scarpassa V."/>
            <person name="Calvo E."/>
        </authorList>
    </citation>
    <scope>NUCLEOTIDE SEQUENCE</scope>
    <source>
        <tissue evidence="2">Salivary glands</tissue>
    </source>
</reference>
<feature type="signal peptide" evidence="1">
    <location>
        <begin position="1"/>
        <end position="18"/>
    </location>
</feature>
<proteinExistence type="predicted"/>
<sequence length="77" mass="8478">MACLLLLLVFCSLPPNHSCLEFSSWLHHPLSAGAALAPLLVLRAVQFLLLLLQTRSLLHCHSIVCNHSPSYATLLFT</sequence>
<feature type="chain" id="PRO_5014986271" evidence="1">
    <location>
        <begin position="19"/>
        <end position="77"/>
    </location>
</feature>
<accession>A0A2M4CC91</accession>
<organism evidence="2">
    <name type="scientific">Anopheles marajoara</name>
    <dbReference type="NCBI Taxonomy" id="58244"/>
    <lineage>
        <taxon>Eukaryota</taxon>
        <taxon>Metazoa</taxon>
        <taxon>Ecdysozoa</taxon>
        <taxon>Arthropoda</taxon>
        <taxon>Hexapoda</taxon>
        <taxon>Insecta</taxon>
        <taxon>Pterygota</taxon>
        <taxon>Neoptera</taxon>
        <taxon>Endopterygota</taxon>
        <taxon>Diptera</taxon>
        <taxon>Nematocera</taxon>
        <taxon>Culicoidea</taxon>
        <taxon>Culicidae</taxon>
        <taxon>Anophelinae</taxon>
        <taxon>Anopheles</taxon>
    </lineage>
</organism>
<dbReference type="AlphaFoldDB" id="A0A2M4CC91"/>
<protein>
    <submittedName>
        <fullName evidence="2">Putative secreted protein</fullName>
    </submittedName>
</protein>
<keyword evidence="1" id="KW-0732">Signal</keyword>
<evidence type="ECO:0000256" key="1">
    <source>
        <dbReference type="SAM" id="SignalP"/>
    </source>
</evidence>
<dbReference type="EMBL" id="GGFJ01013783">
    <property type="protein sequence ID" value="MBW62924.1"/>
    <property type="molecule type" value="Transcribed_RNA"/>
</dbReference>
<evidence type="ECO:0000313" key="2">
    <source>
        <dbReference type="EMBL" id="MBW62924.1"/>
    </source>
</evidence>
<name>A0A2M4CC91_9DIPT</name>